<evidence type="ECO:0000256" key="1">
    <source>
        <dbReference type="SAM" id="MobiDB-lite"/>
    </source>
</evidence>
<evidence type="ECO:0000313" key="3">
    <source>
        <dbReference type="EMBL" id="PCG72428.1"/>
    </source>
</evidence>
<feature type="signal peptide" evidence="2">
    <location>
        <begin position="1"/>
        <end position="18"/>
    </location>
</feature>
<feature type="chain" id="PRO_5012359167" evidence="2">
    <location>
        <begin position="19"/>
        <end position="154"/>
    </location>
</feature>
<feature type="compositionally biased region" description="Basic and acidic residues" evidence="1">
    <location>
        <begin position="104"/>
        <end position="113"/>
    </location>
</feature>
<proteinExistence type="predicted"/>
<comment type="caution">
    <text evidence="3">The sequence shown here is derived from an EMBL/GenBank/DDBJ whole genome shotgun (WGS) entry which is preliminary data.</text>
</comment>
<organism evidence="3">
    <name type="scientific">Heliothis virescens</name>
    <name type="common">Tobacco budworm moth</name>
    <dbReference type="NCBI Taxonomy" id="7102"/>
    <lineage>
        <taxon>Eukaryota</taxon>
        <taxon>Metazoa</taxon>
        <taxon>Ecdysozoa</taxon>
        <taxon>Arthropoda</taxon>
        <taxon>Hexapoda</taxon>
        <taxon>Insecta</taxon>
        <taxon>Pterygota</taxon>
        <taxon>Neoptera</taxon>
        <taxon>Endopterygota</taxon>
        <taxon>Lepidoptera</taxon>
        <taxon>Glossata</taxon>
        <taxon>Ditrysia</taxon>
        <taxon>Noctuoidea</taxon>
        <taxon>Noctuidae</taxon>
        <taxon>Heliothinae</taxon>
        <taxon>Heliothis</taxon>
    </lineage>
</organism>
<dbReference type="AlphaFoldDB" id="A0A2A4JL33"/>
<gene>
    <name evidence="3" type="ORF">B5V51_844</name>
</gene>
<reference evidence="3" key="1">
    <citation type="submission" date="2017-09" db="EMBL/GenBank/DDBJ databases">
        <title>Contemporary evolution of a Lepidopteran species, Heliothis virescens, in response to modern agricultural practices.</title>
        <authorList>
            <person name="Fritz M.L."/>
            <person name="Deyonke A.M."/>
            <person name="Papanicolaou A."/>
            <person name="Micinski S."/>
            <person name="Westbrook J."/>
            <person name="Gould F."/>
        </authorList>
    </citation>
    <scope>NUCLEOTIDE SEQUENCE [LARGE SCALE GENOMIC DNA]</scope>
    <source>
        <strain evidence="3">HvINT-</strain>
        <tissue evidence="3">Whole body</tissue>
    </source>
</reference>
<name>A0A2A4JL33_HELVI</name>
<keyword evidence="2" id="KW-0732">Signal</keyword>
<evidence type="ECO:0000256" key="2">
    <source>
        <dbReference type="SAM" id="SignalP"/>
    </source>
</evidence>
<feature type="region of interest" description="Disordered" evidence="1">
    <location>
        <begin position="83"/>
        <end position="154"/>
    </location>
</feature>
<accession>A0A2A4JL33</accession>
<protein>
    <submittedName>
        <fullName evidence="3">Uncharacterized protein</fullName>
    </submittedName>
</protein>
<sequence>MCHCRLILYLYMSTYVLPTKISFTNTANCSFIFTLFGNRLINESASTFNYRDSLISIFIFGGVRIIRDTVIRAWEPVDLSHKMGNSKSKKVKISDEQTQNVTKNNEETRERINSLKTDVSDAGYKNVNDGFDNGESKDKDNASSASTVEVLDDK</sequence>
<dbReference type="EMBL" id="NWSH01001141">
    <property type="protein sequence ID" value="PCG72428.1"/>
    <property type="molecule type" value="Genomic_DNA"/>
</dbReference>